<sequence length="145" mass="15075">GAGEAENLHSRPGSSGPSLQKRPEVSGAVGVATAKTANLHLSWPGKLHNHLEAALHEAMSELDKMSASVSTPPPSSLLPPPWLLVTLFLLLLLLPDPVPGSPGEAAQAQEEEDLQIAGGAGAPVGRRNLDTLGICLQLPEVTIFF</sequence>
<dbReference type="EMBL" id="CAAE01020281">
    <property type="protein sequence ID" value="CAG14096.1"/>
    <property type="molecule type" value="Genomic_DNA"/>
</dbReference>
<proteinExistence type="predicted"/>
<dbReference type="AlphaFoldDB" id="Q4RBY7"/>
<evidence type="ECO:0000313" key="2">
    <source>
        <dbReference type="EMBL" id="CAG14096.1"/>
    </source>
</evidence>
<feature type="non-terminal residue" evidence="2">
    <location>
        <position position="1"/>
    </location>
</feature>
<name>Q4RBY7_TETNG</name>
<dbReference type="OrthoDB" id="641149at2759"/>
<organism evidence="2">
    <name type="scientific">Tetraodon nigroviridis</name>
    <name type="common">Spotted green pufferfish</name>
    <name type="synonym">Chelonodon nigroviridis</name>
    <dbReference type="NCBI Taxonomy" id="99883"/>
    <lineage>
        <taxon>Eukaryota</taxon>
        <taxon>Metazoa</taxon>
        <taxon>Chordata</taxon>
        <taxon>Craniata</taxon>
        <taxon>Vertebrata</taxon>
        <taxon>Euteleostomi</taxon>
        <taxon>Actinopterygii</taxon>
        <taxon>Neopterygii</taxon>
        <taxon>Teleostei</taxon>
        <taxon>Neoteleostei</taxon>
        <taxon>Acanthomorphata</taxon>
        <taxon>Eupercaria</taxon>
        <taxon>Tetraodontiformes</taxon>
        <taxon>Tetradontoidea</taxon>
        <taxon>Tetraodontidae</taxon>
        <taxon>Tetraodon</taxon>
    </lineage>
</organism>
<evidence type="ECO:0000256" key="1">
    <source>
        <dbReference type="SAM" id="MobiDB-lite"/>
    </source>
</evidence>
<reference evidence="2" key="1">
    <citation type="journal article" date="2004" name="Nature">
        <title>Genome duplication in the teleost fish Tetraodon nigroviridis reveals the early vertebrate proto-karyotype.</title>
        <authorList>
            <person name="Jaillon O."/>
            <person name="Aury J.-M."/>
            <person name="Brunet F."/>
            <person name="Petit J.-L."/>
            <person name="Stange-Thomann N."/>
            <person name="Mauceli E."/>
            <person name="Bouneau L."/>
            <person name="Fischer C."/>
            <person name="Ozouf-Costaz C."/>
            <person name="Bernot A."/>
            <person name="Nicaud S."/>
            <person name="Jaffe D."/>
            <person name="Fisher S."/>
            <person name="Lutfalla G."/>
            <person name="Dossat C."/>
            <person name="Segurens B."/>
            <person name="Dasilva C."/>
            <person name="Salanoubat M."/>
            <person name="Levy M."/>
            <person name="Boudet N."/>
            <person name="Castellano S."/>
            <person name="Anthouard V."/>
            <person name="Jubin C."/>
            <person name="Castelli V."/>
            <person name="Katinka M."/>
            <person name="Vacherie B."/>
            <person name="Biemont C."/>
            <person name="Skalli Z."/>
            <person name="Cattolico L."/>
            <person name="Poulain J."/>
            <person name="De Berardinis V."/>
            <person name="Cruaud C."/>
            <person name="Duprat S."/>
            <person name="Brottier P."/>
            <person name="Coutanceau J.-P."/>
            <person name="Gouzy J."/>
            <person name="Parra G."/>
            <person name="Lardier G."/>
            <person name="Chapple C."/>
            <person name="McKernan K.J."/>
            <person name="McEwan P."/>
            <person name="Bosak S."/>
            <person name="Kellis M."/>
            <person name="Volff J.-N."/>
            <person name="Guigo R."/>
            <person name="Zody M.C."/>
            <person name="Mesirov J."/>
            <person name="Lindblad-Toh K."/>
            <person name="Birren B."/>
            <person name="Nusbaum C."/>
            <person name="Kahn D."/>
            <person name="Robinson-Rechavi M."/>
            <person name="Laudet V."/>
            <person name="Schachter V."/>
            <person name="Quetier F."/>
            <person name="Saurin W."/>
            <person name="Scarpelli C."/>
            <person name="Wincker P."/>
            <person name="Lander E.S."/>
            <person name="Weissenbach J."/>
            <person name="Roest Crollius H."/>
        </authorList>
    </citation>
    <scope>NUCLEOTIDE SEQUENCE [LARGE SCALE GENOMIC DNA]</scope>
</reference>
<feature type="region of interest" description="Disordered" evidence="1">
    <location>
        <begin position="1"/>
        <end position="27"/>
    </location>
</feature>
<dbReference type="KEGG" id="tng:GSTEN00035977G001"/>
<reference evidence="2" key="2">
    <citation type="submission" date="2004-02" db="EMBL/GenBank/DDBJ databases">
        <authorList>
            <consortium name="Genoscope"/>
            <consortium name="Whitehead Institute Centre for Genome Research"/>
        </authorList>
    </citation>
    <scope>NUCLEOTIDE SEQUENCE</scope>
</reference>
<comment type="caution">
    <text evidence="2">The sequence shown here is derived from an EMBL/GenBank/DDBJ whole genome shotgun (WGS) entry which is preliminary data.</text>
</comment>
<protein>
    <submittedName>
        <fullName evidence="2">(spotted green pufferfish) hypothetical protein</fullName>
    </submittedName>
</protein>
<accession>Q4RBY7</accession>
<gene>
    <name evidence="2" type="ORF">GSTENG00035977001</name>
</gene>